<dbReference type="RefSeq" id="WP_079711716.1">
    <property type="nucleotide sequence ID" value="NZ_FUZC01000001.1"/>
</dbReference>
<reference evidence="2 3" key="1">
    <citation type="submission" date="2015-10" db="EMBL/GenBank/DDBJ databases">
        <title>Draft genome sequence of Salegentibacter salinarum KCTC 12975.</title>
        <authorList>
            <person name="Lin W."/>
            <person name="Zheng Q."/>
        </authorList>
    </citation>
    <scope>NUCLEOTIDE SEQUENCE [LARGE SCALE GENOMIC DNA]</scope>
    <source>
        <strain evidence="2 3">KCTC 12975</strain>
    </source>
</reference>
<dbReference type="AlphaFoldDB" id="A0A2N0U4L7"/>
<dbReference type="GO" id="GO:0009228">
    <property type="term" value="P:thiamine biosynthetic process"/>
    <property type="evidence" value="ECO:0007669"/>
    <property type="project" value="TreeGrafter"/>
</dbReference>
<evidence type="ECO:0000313" key="3">
    <source>
        <dbReference type="Proteomes" id="UP000232673"/>
    </source>
</evidence>
<sequence>MSTTKRPFVLSIAGFDPSGGAGLLADTKTFEMLGCYGLAVNTANTIQNDKKFDTCHWTSDAIILQQLELLLERFPVGVVKIGIVENLQVLNKVIDKLLLKNKSMRIIWDPVIKSSSGFSFQELIEFQNNMESVLVRVFLFTPNFNELQLFYPELNMEETIRKISSQTNLYFKGGHRQEAVGLDELFTKDGEYLSFKPGRTDCSEKHGSGCVLSSALAAQLALGDSLPTAAQKTKDYIEKILASNKTLLAYHNL</sequence>
<dbReference type="OrthoDB" id="9810880at2"/>
<protein>
    <recommendedName>
        <fullName evidence="1">Pyridoxamine kinase/Phosphomethylpyrimidine kinase domain-containing protein</fullName>
    </recommendedName>
</protein>
<evidence type="ECO:0000259" key="1">
    <source>
        <dbReference type="Pfam" id="PF08543"/>
    </source>
</evidence>
<dbReference type="STRING" id="447422.SAMN05660903_00306"/>
<evidence type="ECO:0000313" key="2">
    <source>
        <dbReference type="EMBL" id="PKD21934.1"/>
    </source>
</evidence>
<proteinExistence type="predicted"/>
<keyword evidence="3" id="KW-1185">Reference proteome</keyword>
<organism evidence="2 3">
    <name type="scientific">Salegentibacter salinarum</name>
    <dbReference type="NCBI Taxonomy" id="447422"/>
    <lineage>
        <taxon>Bacteria</taxon>
        <taxon>Pseudomonadati</taxon>
        <taxon>Bacteroidota</taxon>
        <taxon>Flavobacteriia</taxon>
        <taxon>Flavobacteriales</taxon>
        <taxon>Flavobacteriaceae</taxon>
        <taxon>Salegentibacter</taxon>
    </lineage>
</organism>
<dbReference type="GO" id="GO:0008902">
    <property type="term" value="F:hydroxymethylpyrimidine kinase activity"/>
    <property type="evidence" value="ECO:0007669"/>
    <property type="project" value="TreeGrafter"/>
</dbReference>
<dbReference type="Pfam" id="PF08543">
    <property type="entry name" value="Phos_pyr_kin"/>
    <property type="match status" value="1"/>
</dbReference>
<feature type="domain" description="Pyridoxamine kinase/Phosphomethylpyrimidine kinase" evidence="1">
    <location>
        <begin position="16"/>
        <end position="246"/>
    </location>
</feature>
<dbReference type="GO" id="GO:0008972">
    <property type="term" value="F:phosphomethylpyrimidine kinase activity"/>
    <property type="evidence" value="ECO:0007669"/>
    <property type="project" value="TreeGrafter"/>
</dbReference>
<dbReference type="Proteomes" id="UP000232673">
    <property type="component" value="Unassembled WGS sequence"/>
</dbReference>
<dbReference type="Gene3D" id="3.40.1190.20">
    <property type="match status" value="1"/>
</dbReference>
<gene>
    <name evidence="2" type="ORF">APR41_01300</name>
</gene>
<dbReference type="InterPro" id="IPR013749">
    <property type="entry name" value="PM/HMP-P_kinase-1"/>
</dbReference>
<dbReference type="PANTHER" id="PTHR20858">
    <property type="entry name" value="PHOSPHOMETHYLPYRIMIDINE KINASE"/>
    <property type="match status" value="1"/>
</dbReference>
<accession>A0A2N0U4L7</accession>
<comment type="caution">
    <text evidence="2">The sequence shown here is derived from an EMBL/GenBank/DDBJ whole genome shotgun (WGS) entry which is preliminary data.</text>
</comment>
<dbReference type="SUPFAM" id="SSF53613">
    <property type="entry name" value="Ribokinase-like"/>
    <property type="match status" value="1"/>
</dbReference>
<dbReference type="EMBL" id="LKTS01000001">
    <property type="protein sequence ID" value="PKD21934.1"/>
    <property type="molecule type" value="Genomic_DNA"/>
</dbReference>
<name>A0A2N0U4L7_9FLAO</name>
<dbReference type="InterPro" id="IPR029056">
    <property type="entry name" value="Ribokinase-like"/>
</dbReference>
<dbReference type="GO" id="GO:0005829">
    <property type="term" value="C:cytosol"/>
    <property type="evidence" value="ECO:0007669"/>
    <property type="project" value="TreeGrafter"/>
</dbReference>
<dbReference type="PANTHER" id="PTHR20858:SF17">
    <property type="entry name" value="HYDROXYMETHYLPYRIMIDINE_PHOSPHOMETHYLPYRIMIDINE KINASE THI20-RELATED"/>
    <property type="match status" value="1"/>
</dbReference>